<dbReference type="Proteomes" id="UP000245702">
    <property type="component" value="Unassembled WGS sequence"/>
</dbReference>
<proteinExistence type="inferred from homology"/>
<dbReference type="EMBL" id="FCOW01000003">
    <property type="protein sequence ID" value="CVK18241.1"/>
    <property type="molecule type" value="Genomic_DNA"/>
</dbReference>
<dbReference type="Gene3D" id="6.10.10.10">
    <property type="entry name" value="Flagellar export chaperone, C-terminal domain"/>
    <property type="match status" value="1"/>
</dbReference>
<evidence type="ECO:0000259" key="5">
    <source>
        <dbReference type="Pfam" id="PF00669"/>
    </source>
</evidence>
<dbReference type="PANTHER" id="PTHR42792">
    <property type="entry name" value="FLAGELLIN"/>
    <property type="match status" value="1"/>
</dbReference>
<dbReference type="PANTHER" id="PTHR42792:SF2">
    <property type="entry name" value="FLAGELLIN"/>
    <property type="match status" value="1"/>
</dbReference>
<dbReference type="PRINTS" id="PR00207">
    <property type="entry name" value="FLAGELLIN"/>
</dbReference>
<keyword evidence="8" id="KW-1185">Reference proteome</keyword>
<evidence type="ECO:0000256" key="2">
    <source>
        <dbReference type="ARBA" id="ARBA00020110"/>
    </source>
</evidence>
<comment type="subcellular location">
    <subcellularLocation>
        <location evidence="4">Secreted</location>
    </subcellularLocation>
    <subcellularLocation>
        <location evidence="4">Bacterial flagellum</location>
    </subcellularLocation>
</comment>
<dbReference type="InterPro" id="IPR001029">
    <property type="entry name" value="Flagellin_N"/>
</dbReference>
<name>A0ABM9VZE2_9FIRM</name>
<reference evidence="7 8" key="1">
    <citation type="submission" date="2016-01" db="EMBL/GenBank/DDBJ databases">
        <authorList>
            <person name="Brown R."/>
        </authorList>
    </citation>
    <scope>NUCLEOTIDE SEQUENCE [LARGE SCALE GENOMIC DNA]</scope>
    <source>
        <strain evidence="7">Sporomusa sphaeroides DSM 2875</strain>
    </source>
</reference>
<organism evidence="7 8">
    <name type="scientific">Sporomusa sphaeroides DSM 2875</name>
    <dbReference type="NCBI Taxonomy" id="1337886"/>
    <lineage>
        <taxon>Bacteria</taxon>
        <taxon>Bacillati</taxon>
        <taxon>Bacillota</taxon>
        <taxon>Negativicutes</taxon>
        <taxon>Selenomonadales</taxon>
        <taxon>Sporomusaceae</taxon>
        <taxon>Sporomusa</taxon>
    </lineage>
</organism>
<comment type="function">
    <text evidence="4">Flagellin is the subunit protein which polymerizes to form the filaments of bacterial flagella.</text>
</comment>
<dbReference type="Gene3D" id="1.20.1330.10">
    <property type="entry name" value="f41 fragment of flagellin, N-terminal domain"/>
    <property type="match status" value="1"/>
</dbReference>
<evidence type="ECO:0000259" key="6">
    <source>
        <dbReference type="Pfam" id="PF00700"/>
    </source>
</evidence>
<dbReference type="Pfam" id="PF00700">
    <property type="entry name" value="Flagellin_C"/>
    <property type="match status" value="1"/>
</dbReference>
<gene>
    <name evidence="7" type="primary">fliC_1</name>
    <name evidence="7" type="ORF">SSPH_00878</name>
</gene>
<protein>
    <recommendedName>
        <fullName evidence="2 4">Flagellin</fullName>
    </recommendedName>
</protein>
<dbReference type="InterPro" id="IPR042187">
    <property type="entry name" value="Flagellin_C_sub2"/>
</dbReference>
<evidence type="ECO:0000313" key="7">
    <source>
        <dbReference type="EMBL" id="CVK18241.1"/>
    </source>
</evidence>
<feature type="domain" description="Flagellin C-terminal" evidence="6">
    <location>
        <begin position="330"/>
        <end position="415"/>
    </location>
</feature>
<keyword evidence="7" id="KW-0966">Cell projection</keyword>
<feature type="domain" description="Flagellin N-terminal" evidence="5">
    <location>
        <begin position="5"/>
        <end position="141"/>
    </location>
</feature>
<dbReference type="Pfam" id="PF00669">
    <property type="entry name" value="Flagellin_N"/>
    <property type="match status" value="1"/>
</dbReference>
<evidence type="ECO:0000256" key="1">
    <source>
        <dbReference type="ARBA" id="ARBA00005709"/>
    </source>
</evidence>
<evidence type="ECO:0000256" key="3">
    <source>
        <dbReference type="ARBA" id="ARBA00023143"/>
    </source>
</evidence>
<dbReference type="RefSeq" id="WP_269147919.1">
    <property type="nucleotide sequence ID" value="NZ_CP146991.1"/>
</dbReference>
<comment type="caution">
    <text evidence="7">The sequence shown here is derived from an EMBL/GenBank/DDBJ whole genome shotgun (WGS) entry which is preliminary data.</text>
</comment>
<dbReference type="SUPFAM" id="SSF64518">
    <property type="entry name" value="Phase 1 flagellin"/>
    <property type="match status" value="1"/>
</dbReference>
<keyword evidence="7" id="KW-0282">Flagellum</keyword>
<sequence length="417" mass="43299">MGMVINHNLSALNTFNKLNTNNTLMNNSLEKLSSGYRINSAADDAAGLAISEKMRGQIRGLDQASANAQDSISMVQTAEGALNETTDILQRMRELAVQSASDTNTDDDRTNIQDEMNALVTEINRIASTTEFNTKKLLDGSMSTKIAARANIQSNAAITDGGSALSATSSVLTDLTDTAGNSLGIKEDDTVTVSYMKNGELVSTDVTVTATTDLAALAGADFGLSVDTDGNLLATASADGTAAAVYGLTITVSSTDTEGNVTVNTKATNALSAFTQTQSAKDDSVEGTATVLIGANTGQSINISIDNMNAQSLGVNGLDVSSQKAADIAISVIDTATGTVSSMRSKLGAIQNRLEHTINNLTTSSENLTAAESRIRDVDMASEMANYTKLSVLNQAATAMLAKANAQPQQVLTLLQG</sequence>
<dbReference type="InterPro" id="IPR046358">
    <property type="entry name" value="Flagellin_C"/>
</dbReference>
<evidence type="ECO:0000313" key="8">
    <source>
        <dbReference type="Proteomes" id="UP000245702"/>
    </source>
</evidence>
<accession>A0ABM9VZE2</accession>
<dbReference type="InterPro" id="IPR001492">
    <property type="entry name" value="Flagellin"/>
</dbReference>
<dbReference type="Gene3D" id="3.30.70.2120">
    <property type="match status" value="1"/>
</dbReference>
<keyword evidence="3 4" id="KW-0975">Bacterial flagellum</keyword>
<evidence type="ECO:0000256" key="4">
    <source>
        <dbReference type="RuleBase" id="RU362073"/>
    </source>
</evidence>
<comment type="similarity">
    <text evidence="1 4">Belongs to the bacterial flagellin family.</text>
</comment>
<keyword evidence="4" id="KW-0964">Secreted</keyword>
<keyword evidence="7" id="KW-0969">Cilium</keyword>